<proteinExistence type="predicted"/>
<organism evidence="1 2">
    <name type="scientific">Anaplasma phagocytophilum str. NCH-1</name>
    <dbReference type="NCBI Taxonomy" id="1359161"/>
    <lineage>
        <taxon>Bacteria</taxon>
        <taxon>Pseudomonadati</taxon>
        <taxon>Pseudomonadota</taxon>
        <taxon>Alphaproteobacteria</taxon>
        <taxon>Rickettsiales</taxon>
        <taxon>Anaplasmataceae</taxon>
        <taxon>Anaplasma</taxon>
        <taxon>phagocytophilum group</taxon>
    </lineage>
</organism>
<dbReference type="AlphaFoldDB" id="A0A0F3NKW5"/>
<protein>
    <submittedName>
        <fullName evidence="1">Uncharacterized protein</fullName>
    </submittedName>
</protein>
<sequence length="45" mass="5275">MVPGKRLEEVIVYMYRSRTAIAVLLHKLEYKVIGTQFIVDLVILR</sequence>
<dbReference type="EMBL" id="LANT01000001">
    <property type="protein sequence ID" value="KJV68357.1"/>
    <property type="molecule type" value="Genomic_DNA"/>
</dbReference>
<accession>A0A0F3NKW5</accession>
<evidence type="ECO:0000313" key="1">
    <source>
        <dbReference type="EMBL" id="KJV68357.1"/>
    </source>
</evidence>
<name>A0A0F3NKW5_ANAPH</name>
<evidence type="ECO:0000313" key="2">
    <source>
        <dbReference type="Proteomes" id="UP000033754"/>
    </source>
</evidence>
<dbReference type="Proteomes" id="UP000033754">
    <property type="component" value="Unassembled WGS sequence"/>
</dbReference>
<gene>
    <name evidence="1" type="ORF">EPHNCH_0396</name>
</gene>
<reference evidence="1 2" key="1">
    <citation type="submission" date="2015-01" db="EMBL/GenBank/DDBJ databases">
        <title>Genome Sequencing of Rickettsiales.</title>
        <authorList>
            <person name="Daugherty S.C."/>
            <person name="Su Q."/>
            <person name="Abolude K."/>
            <person name="Beier-Sexton M."/>
            <person name="Carlyon J.A."/>
            <person name="Carter R."/>
            <person name="Day N.P."/>
            <person name="Dumler S.J."/>
            <person name="Dyachenko V."/>
            <person name="Godinez A."/>
            <person name="Kurtti T.J."/>
            <person name="Lichay M."/>
            <person name="Mullins K.E."/>
            <person name="Ott S."/>
            <person name="Pappas-Brown V."/>
            <person name="Paris D.H."/>
            <person name="Patel P."/>
            <person name="Richards A.L."/>
            <person name="Sadzewicz L."/>
            <person name="Sears K."/>
            <person name="Seidman D."/>
            <person name="Sengamalay N."/>
            <person name="Stenos J."/>
            <person name="Tallon L.J."/>
            <person name="Vincent G."/>
            <person name="Fraser C.M."/>
            <person name="Munderloh U."/>
            <person name="Dunning-Hotopp J.C."/>
        </authorList>
    </citation>
    <scope>NUCLEOTIDE SEQUENCE [LARGE SCALE GENOMIC DNA]</scope>
    <source>
        <strain evidence="1 2">NCH-1</strain>
    </source>
</reference>
<comment type="caution">
    <text evidence="1">The sequence shown here is derived from an EMBL/GenBank/DDBJ whole genome shotgun (WGS) entry which is preliminary data.</text>
</comment>
<dbReference type="PATRIC" id="fig|1359161.3.peg.412"/>